<dbReference type="EMBL" id="CAUJNA010000523">
    <property type="protein sequence ID" value="CAJ1378215.1"/>
    <property type="molecule type" value="Genomic_DNA"/>
</dbReference>
<proteinExistence type="predicted"/>
<dbReference type="Pfam" id="PF14649">
    <property type="entry name" value="Spatacsin_C"/>
    <property type="match status" value="1"/>
</dbReference>
<sequence>MGSEATACPWDQPGADRMIGSESGSAGDVFVVINLLPQEVEVFAEYHQDFIATLEVVSAYRHSYDGLAKVWPKALYRQVVLLGNRLYLHLFLQHLPLAQDWLHAIVQLYLDEPCPEQFSARMMRMKQFLREGVQNLETRYQLARQLGQGFSDIAIETASLVYMT</sequence>
<feature type="domain" description="Spatacsin C-terminal" evidence="1">
    <location>
        <begin position="30"/>
        <end position="110"/>
    </location>
</feature>
<accession>A0AA36HZF8</accession>
<comment type="caution">
    <text evidence="2">The sequence shown here is derived from an EMBL/GenBank/DDBJ whole genome shotgun (WGS) entry which is preliminary data.</text>
</comment>
<evidence type="ECO:0000313" key="2">
    <source>
        <dbReference type="EMBL" id="CAJ1378215.1"/>
    </source>
</evidence>
<dbReference type="InterPro" id="IPR028107">
    <property type="entry name" value="Spatacsin_C_dom"/>
</dbReference>
<dbReference type="AlphaFoldDB" id="A0AA36HZF8"/>
<organism evidence="2 3">
    <name type="scientific">Effrenium voratum</name>
    <dbReference type="NCBI Taxonomy" id="2562239"/>
    <lineage>
        <taxon>Eukaryota</taxon>
        <taxon>Sar</taxon>
        <taxon>Alveolata</taxon>
        <taxon>Dinophyceae</taxon>
        <taxon>Suessiales</taxon>
        <taxon>Symbiodiniaceae</taxon>
        <taxon>Effrenium</taxon>
    </lineage>
</organism>
<name>A0AA36HZF8_9DINO</name>
<evidence type="ECO:0000313" key="3">
    <source>
        <dbReference type="Proteomes" id="UP001178507"/>
    </source>
</evidence>
<protein>
    <recommendedName>
        <fullName evidence="1">Spatacsin C-terminal domain-containing protein</fullName>
    </recommendedName>
</protein>
<gene>
    <name evidence="2" type="ORF">EVOR1521_LOCUS6814</name>
</gene>
<keyword evidence="3" id="KW-1185">Reference proteome</keyword>
<reference evidence="2" key="1">
    <citation type="submission" date="2023-08" db="EMBL/GenBank/DDBJ databases">
        <authorList>
            <person name="Chen Y."/>
            <person name="Shah S."/>
            <person name="Dougan E. K."/>
            <person name="Thang M."/>
            <person name="Chan C."/>
        </authorList>
    </citation>
    <scope>NUCLEOTIDE SEQUENCE</scope>
</reference>
<evidence type="ECO:0000259" key="1">
    <source>
        <dbReference type="Pfam" id="PF14649"/>
    </source>
</evidence>
<dbReference type="Proteomes" id="UP001178507">
    <property type="component" value="Unassembled WGS sequence"/>
</dbReference>